<keyword evidence="2" id="KW-1185">Reference proteome</keyword>
<comment type="caution">
    <text evidence="1">The sequence shown here is derived from an EMBL/GenBank/DDBJ whole genome shotgun (WGS) entry which is preliminary data.</text>
</comment>
<sequence length="23" mass="2684">MISDGVKELMRMSLYKVKKALSR</sequence>
<reference evidence="1 2" key="1">
    <citation type="journal article" date="2019" name="Genome Biol. Evol.">
        <title>Insights into the evolution of the New World diploid cottons (Gossypium, subgenus Houzingenia) based on genome sequencing.</title>
        <authorList>
            <person name="Grover C.E."/>
            <person name="Arick M.A. 2nd"/>
            <person name="Thrash A."/>
            <person name="Conover J.L."/>
            <person name="Sanders W.S."/>
            <person name="Peterson D.G."/>
            <person name="Frelichowski J.E."/>
            <person name="Scheffler J.A."/>
            <person name="Scheffler B.E."/>
            <person name="Wendel J.F."/>
        </authorList>
    </citation>
    <scope>NUCLEOTIDE SEQUENCE [LARGE SCALE GENOMIC DNA]</scope>
    <source>
        <strain evidence="1">4</strain>
        <tissue evidence="1">Leaf</tissue>
    </source>
</reference>
<evidence type="ECO:0000313" key="2">
    <source>
        <dbReference type="Proteomes" id="UP000593574"/>
    </source>
</evidence>
<evidence type="ECO:0000313" key="1">
    <source>
        <dbReference type="EMBL" id="MBA0717783.1"/>
    </source>
</evidence>
<dbReference type="EMBL" id="JABEZV010000008">
    <property type="protein sequence ID" value="MBA0717783.1"/>
    <property type="molecule type" value="Genomic_DNA"/>
</dbReference>
<dbReference type="Proteomes" id="UP000593574">
    <property type="component" value="Unassembled WGS sequence"/>
</dbReference>
<gene>
    <name evidence="1" type="ORF">Golax_005565</name>
</gene>
<proteinExistence type="predicted"/>
<organism evidence="1 2">
    <name type="scientific">Gossypium laxum</name>
    <dbReference type="NCBI Taxonomy" id="34288"/>
    <lineage>
        <taxon>Eukaryota</taxon>
        <taxon>Viridiplantae</taxon>
        <taxon>Streptophyta</taxon>
        <taxon>Embryophyta</taxon>
        <taxon>Tracheophyta</taxon>
        <taxon>Spermatophyta</taxon>
        <taxon>Magnoliopsida</taxon>
        <taxon>eudicotyledons</taxon>
        <taxon>Gunneridae</taxon>
        <taxon>Pentapetalae</taxon>
        <taxon>rosids</taxon>
        <taxon>malvids</taxon>
        <taxon>Malvales</taxon>
        <taxon>Malvaceae</taxon>
        <taxon>Malvoideae</taxon>
        <taxon>Gossypium</taxon>
    </lineage>
</organism>
<accession>A0A7J9A175</accession>
<dbReference type="AlphaFoldDB" id="A0A7J9A175"/>
<protein>
    <submittedName>
        <fullName evidence="1">Uncharacterized protein</fullName>
    </submittedName>
</protein>
<name>A0A7J9A175_9ROSI</name>